<protein>
    <recommendedName>
        <fullName evidence="3">Uracil-DNA glycosylase</fullName>
    </recommendedName>
</protein>
<dbReference type="EMBL" id="JBHLTL010000001">
    <property type="protein sequence ID" value="MFC0588088.1"/>
    <property type="molecule type" value="Genomic_DNA"/>
</dbReference>
<evidence type="ECO:0000313" key="1">
    <source>
        <dbReference type="EMBL" id="MFC0588088.1"/>
    </source>
</evidence>
<name>A0ABV6PG99_9SPHN</name>
<accession>A0ABV6PG99</accession>
<comment type="caution">
    <text evidence="1">The sequence shown here is derived from an EMBL/GenBank/DDBJ whole genome shotgun (WGS) entry which is preliminary data.</text>
</comment>
<keyword evidence="2" id="KW-1185">Reference proteome</keyword>
<dbReference type="InterPro" id="IPR036895">
    <property type="entry name" value="Uracil-DNA_glycosylase-like_sf"/>
</dbReference>
<evidence type="ECO:0000313" key="2">
    <source>
        <dbReference type="Proteomes" id="UP001589943"/>
    </source>
</evidence>
<dbReference type="SUPFAM" id="SSF52141">
    <property type="entry name" value="Uracil-DNA glycosylase-like"/>
    <property type="match status" value="1"/>
</dbReference>
<reference evidence="1 2" key="1">
    <citation type="submission" date="2024-09" db="EMBL/GenBank/DDBJ databases">
        <authorList>
            <person name="Sun Q."/>
            <person name="Mori K."/>
        </authorList>
    </citation>
    <scope>NUCLEOTIDE SEQUENCE [LARGE SCALE GENOMIC DNA]</scope>
    <source>
        <strain evidence="1 2">NCAIM B.02537</strain>
    </source>
</reference>
<evidence type="ECO:0008006" key="3">
    <source>
        <dbReference type="Google" id="ProtNLM"/>
    </source>
</evidence>
<organism evidence="1 2">
    <name type="scientific">Novosphingobium aquiterrae</name>
    <dbReference type="NCBI Taxonomy" id="624388"/>
    <lineage>
        <taxon>Bacteria</taxon>
        <taxon>Pseudomonadati</taxon>
        <taxon>Pseudomonadota</taxon>
        <taxon>Alphaproteobacteria</taxon>
        <taxon>Sphingomonadales</taxon>
        <taxon>Sphingomonadaceae</taxon>
        <taxon>Novosphingobium</taxon>
    </lineage>
</organism>
<dbReference type="Gene3D" id="3.40.470.10">
    <property type="entry name" value="Uracil-DNA glycosylase-like domain"/>
    <property type="match status" value="1"/>
</dbReference>
<sequence>MHSPGQIIGGEALPQGAIAAVWDWWRDAGVDFAFVDAPTAWLSEAAKDVAAAEQPVIAPPRPVAPIAAPRPRFGGASESWPKDFNDFSAWWMTEPSLDAGQVEGRLAPRGTIGARIMVLADHPEPDDTDQLLSGPQGRMLVALLRALGIADDETYVASALPRHMPLPDWETLAADGLGAVIAHHVLLARPQRLLVFGNNVSSLLGHDPANSDGFLPNIHHEGPRFPAFVAPGLSALAARPRGKARLWQALLDWTDTDRTGTK</sequence>
<proteinExistence type="predicted"/>
<dbReference type="Proteomes" id="UP001589943">
    <property type="component" value="Unassembled WGS sequence"/>
</dbReference>
<dbReference type="RefSeq" id="WP_379479598.1">
    <property type="nucleotide sequence ID" value="NZ_JBHLTL010000001.1"/>
</dbReference>
<gene>
    <name evidence="1" type="ORF">ACFFF7_01540</name>
</gene>